<dbReference type="InterPro" id="IPR005610">
    <property type="entry name" value="PSII_Psb28_class-1"/>
</dbReference>
<dbReference type="NCBIfam" id="TIGR03047">
    <property type="entry name" value="PS_II_psb28"/>
    <property type="match status" value="1"/>
</dbReference>
<dbReference type="Pfam" id="PF03912">
    <property type="entry name" value="Psb28"/>
    <property type="match status" value="1"/>
</dbReference>
<evidence type="ECO:0000256" key="6">
    <source>
        <dbReference type="RuleBase" id="RU003509"/>
    </source>
</evidence>
<gene>
    <name evidence="7" type="primary">psbW</name>
    <name evidence="5" type="synonym">psb28</name>
    <name evidence="7" type="ORF">Coka_143</name>
</gene>
<proteinExistence type="inferred from homology"/>
<dbReference type="GO" id="GO:0009523">
    <property type="term" value="C:photosystem II"/>
    <property type="evidence" value="ECO:0007669"/>
    <property type="project" value="UniProtKB-KW"/>
</dbReference>
<keyword evidence="4 5" id="KW-0604">Photosystem II</keyword>
<comment type="similarity">
    <text evidence="5 6">Belongs to the Psb28 family.</text>
</comment>
<keyword evidence="7" id="KW-0934">Plastid</keyword>
<geneLocation type="plastid" evidence="7"/>
<dbReference type="PANTHER" id="PTHR34963:SF2">
    <property type="entry name" value="PHOTOSYSTEM II REACTION CENTER PSB28 PROTEIN, CHLOROPLASTIC"/>
    <property type="match status" value="1"/>
</dbReference>
<comment type="subcellular location">
    <subcellularLocation>
        <location evidence="5">Cellular thylakoid membrane</location>
        <topology evidence="5">Peripheral membrane protein</topology>
        <orientation evidence="5">Cytoplasmic side</orientation>
    </subcellularLocation>
    <subcellularLocation>
        <location evidence="1">Membrane</location>
        <topology evidence="1">Peripheral membrane protein</topology>
    </subcellularLocation>
</comment>
<evidence type="ECO:0000256" key="3">
    <source>
        <dbReference type="ARBA" id="ARBA00023136"/>
    </source>
</evidence>
<dbReference type="EMBL" id="MG739403">
    <property type="protein sequence ID" value="QAY81107.1"/>
    <property type="molecule type" value="Genomic_DNA"/>
</dbReference>
<sequence>MKAIIQFIKGVEETTIPTINITRSTDGTTGTATFIFEDASLFYTGINPESEISGMFLIDKEGVLSTKDLNAKFIEGKPKTLQALYIMKNAEAWDRFMRFMERYCEENNLTFVRAPITEDEY</sequence>
<accession>A0A6B7EVW1</accession>
<organism evidence="7">
    <name type="scientific">Cladosiphon okamuranus</name>
    <dbReference type="NCBI Taxonomy" id="309737"/>
    <lineage>
        <taxon>Eukaryota</taxon>
        <taxon>Sar</taxon>
        <taxon>Stramenopiles</taxon>
        <taxon>Ochrophyta</taxon>
        <taxon>PX clade</taxon>
        <taxon>Phaeophyceae</taxon>
        <taxon>Ectocarpales</taxon>
        <taxon>Chordariaceae</taxon>
        <taxon>Cladosiphon</taxon>
    </lineage>
</organism>
<dbReference type="RefSeq" id="YP_009730871.1">
    <property type="nucleotide sequence ID" value="NC_046005.1"/>
</dbReference>
<evidence type="ECO:0000256" key="5">
    <source>
        <dbReference type="HAMAP-Rule" id="MF_01370"/>
    </source>
</evidence>
<keyword evidence="5" id="KW-0793">Thylakoid</keyword>
<protein>
    <recommendedName>
        <fullName evidence="5 6">Photosystem II reaction center Psb28 protein</fullName>
    </recommendedName>
    <alternativeName>
        <fullName evidence="5">Photosystem II 13 kDa protein</fullName>
    </alternativeName>
    <alternativeName>
        <fullName evidence="5">Photosystem II reaction center W protein</fullName>
    </alternativeName>
</protein>
<keyword evidence="3 5" id="KW-0472">Membrane</keyword>
<evidence type="ECO:0000256" key="4">
    <source>
        <dbReference type="ARBA" id="ARBA00023276"/>
    </source>
</evidence>
<dbReference type="InterPro" id="IPR038676">
    <property type="entry name" value="Psb28_c1_sf"/>
</dbReference>
<keyword evidence="2 5" id="KW-0602">Photosynthesis</keyword>
<dbReference type="GO" id="GO:0015979">
    <property type="term" value="P:photosynthesis"/>
    <property type="evidence" value="ECO:0007669"/>
    <property type="project" value="UniProtKB-UniRule"/>
</dbReference>
<reference evidence="7" key="1">
    <citation type="journal article" date="2020" name="Sci. Rep.">
        <title>Organelle inheritance and genome architecture variation in isogamous brown algae.</title>
        <authorList>
            <person name="Choi J.W."/>
            <person name="Graf L."/>
            <person name="Peters A.F."/>
            <person name="Cock J.M."/>
            <person name="Nishitsuji K."/>
            <person name="Arimoto A."/>
            <person name="Shoguchi E."/>
            <person name="Nagasato C."/>
            <person name="Choi C.G."/>
            <person name="Yoon H.S."/>
        </authorList>
    </citation>
    <scope>NUCLEOTIDE SEQUENCE</scope>
</reference>
<dbReference type="GeneID" id="44149727"/>
<dbReference type="Gene3D" id="2.40.30.220">
    <property type="entry name" value="Photosystem II Psb28"/>
    <property type="match status" value="1"/>
</dbReference>
<name>A0A6B7EVW1_9PHAE</name>
<evidence type="ECO:0000256" key="1">
    <source>
        <dbReference type="ARBA" id="ARBA00004170"/>
    </source>
</evidence>
<dbReference type="AlphaFoldDB" id="A0A6B7EVW1"/>
<comment type="subunit">
    <text evidence="5">Part of the photosystem II complex.</text>
</comment>
<evidence type="ECO:0000313" key="7">
    <source>
        <dbReference type="EMBL" id="QAY81107.1"/>
    </source>
</evidence>
<dbReference type="GO" id="GO:0042651">
    <property type="term" value="C:thylakoid membrane"/>
    <property type="evidence" value="ECO:0007669"/>
    <property type="project" value="UniProtKB-UniRule"/>
</dbReference>
<dbReference type="HAMAP" id="MF_01370">
    <property type="entry name" value="PSII_Psb28"/>
    <property type="match status" value="1"/>
</dbReference>
<dbReference type="PANTHER" id="PTHR34963">
    <property type="match status" value="1"/>
</dbReference>
<evidence type="ECO:0000256" key="2">
    <source>
        <dbReference type="ARBA" id="ARBA00022531"/>
    </source>
</evidence>